<name>A0A3A8QVH8_9BACT</name>
<dbReference type="SMART" id="SM00854">
    <property type="entry name" value="PGA_cap"/>
    <property type="match status" value="1"/>
</dbReference>
<dbReference type="InterPro" id="IPR052169">
    <property type="entry name" value="CW_Biosynth-Accessory"/>
</dbReference>
<accession>A0A3A8QVH8</accession>
<feature type="domain" description="Capsule synthesis protein CapA" evidence="2">
    <location>
        <begin position="1"/>
        <end position="275"/>
    </location>
</feature>
<dbReference type="PANTHER" id="PTHR33393:SF11">
    <property type="entry name" value="POLYGLUTAMINE SYNTHESIS ACCESSORY PROTEIN RV0574C-RELATED"/>
    <property type="match status" value="1"/>
</dbReference>
<proteinExistence type="inferred from homology"/>
<gene>
    <name evidence="3" type="ORF">D7X96_09815</name>
</gene>
<dbReference type="InterPro" id="IPR029052">
    <property type="entry name" value="Metallo-depent_PP-like"/>
</dbReference>
<dbReference type="CDD" id="cd07381">
    <property type="entry name" value="MPP_CapA"/>
    <property type="match status" value="1"/>
</dbReference>
<comment type="caution">
    <text evidence="3">The sequence shown here is derived from an EMBL/GenBank/DDBJ whole genome shotgun (WGS) entry which is preliminary data.</text>
</comment>
<protein>
    <submittedName>
        <fullName evidence="3">CapA family protein</fullName>
    </submittedName>
</protein>
<dbReference type="PANTHER" id="PTHR33393">
    <property type="entry name" value="POLYGLUTAMINE SYNTHESIS ACCESSORY PROTEIN RV0574C-RELATED"/>
    <property type="match status" value="1"/>
</dbReference>
<evidence type="ECO:0000256" key="1">
    <source>
        <dbReference type="ARBA" id="ARBA00005662"/>
    </source>
</evidence>
<dbReference type="Proteomes" id="UP000282656">
    <property type="component" value="Unassembled WGS sequence"/>
</dbReference>
<dbReference type="EMBL" id="RAWM01000019">
    <property type="protein sequence ID" value="RKH70950.1"/>
    <property type="molecule type" value="Genomic_DNA"/>
</dbReference>
<dbReference type="InterPro" id="IPR019079">
    <property type="entry name" value="Capsule_synth_CapA"/>
</dbReference>
<comment type="similarity">
    <text evidence="1">Belongs to the CapA family.</text>
</comment>
<sequence length="304" mass="32560">MTGRGIDQVLPHPAPPGLHEAYVHDARDYVALAEERNGPIRKPVGYSEIWGDALAALEQAAPDVRLINLETSLTTSEQWWPDKGIHYRMHPDNAACLTAARIGCCALANNHVLDWGYPGLTETLTTLRRLGIATAGLGEDLEAAQRPAVLDAGAGRRVVVFSFGDVSSGIPPAWAAGMNRPGVDLLPDLSSLTARRLGNRVAAIKREGDVVIASIHWGENWGYAVPRAQQDFAHALIDEAGVDLVHGHSSHHPRGIEVHHGHLILHGCGDFLNDYEGILGHVGVIRSRGQVDYAAARSNSAGAA</sequence>
<keyword evidence="4" id="KW-1185">Reference proteome</keyword>
<evidence type="ECO:0000259" key="2">
    <source>
        <dbReference type="SMART" id="SM00854"/>
    </source>
</evidence>
<dbReference type="OrthoDB" id="5405713at2"/>
<dbReference type="AlphaFoldDB" id="A0A3A8QVH8"/>
<evidence type="ECO:0000313" key="3">
    <source>
        <dbReference type="EMBL" id="RKH70950.1"/>
    </source>
</evidence>
<dbReference type="Pfam" id="PF09587">
    <property type="entry name" value="PGA_cap"/>
    <property type="match status" value="1"/>
</dbReference>
<evidence type="ECO:0000313" key="4">
    <source>
        <dbReference type="Proteomes" id="UP000282656"/>
    </source>
</evidence>
<organism evidence="3 4">
    <name type="scientific">Corallococcus interemptor</name>
    <dbReference type="NCBI Taxonomy" id="2316720"/>
    <lineage>
        <taxon>Bacteria</taxon>
        <taxon>Pseudomonadati</taxon>
        <taxon>Myxococcota</taxon>
        <taxon>Myxococcia</taxon>
        <taxon>Myxococcales</taxon>
        <taxon>Cystobacterineae</taxon>
        <taxon>Myxococcaceae</taxon>
        <taxon>Corallococcus</taxon>
    </lineage>
</organism>
<dbReference type="SUPFAM" id="SSF56300">
    <property type="entry name" value="Metallo-dependent phosphatases"/>
    <property type="match status" value="1"/>
</dbReference>
<dbReference type="Gene3D" id="3.60.21.10">
    <property type="match status" value="1"/>
</dbReference>
<reference evidence="4" key="1">
    <citation type="submission" date="2018-09" db="EMBL/GenBank/DDBJ databases">
        <authorList>
            <person name="Livingstone P.G."/>
            <person name="Whitworth D.E."/>
        </authorList>
    </citation>
    <scope>NUCLEOTIDE SEQUENCE [LARGE SCALE GENOMIC DNA]</scope>
    <source>
        <strain evidence="4">AB047A</strain>
    </source>
</reference>